<evidence type="ECO:0000313" key="4">
    <source>
        <dbReference type="Proteomes" id="UP001058974"/>
    </source>
</evidence>
<keyword evidence="4" id="KW-1185">Reference proteome</keyword>
<keyword evidence="1" id="KW-0812">Transmembrane</keyword>
<organism evidence="3 4">
    <name type="scientific">Pisum sativum</name>
    <name type="common">Garden pea</name>
    <name type="synonym">Lathyrus oleraceus</name>
    <dbReference type="NCBI Taxonomy" id="3888"/>
    <lineage>
        <taxon>Eukaryota</taxon>
        <taxon>Viridiplantae</taxon>
        <taxon>Streptophyta</taxon>
        <taxon>Embryophyta</taxon>
        <taxon>Tracheophyta</taxon>
        <taxon>Spermatophyta</taxon>
        <taxon>Magnoliopsida</taxon>
        <taxon>eudicotyledons</taxon>
        <taxon>Gunneridae</taxon>
        <taxon>Pentapetalae</taxon>
        <taxon>rosids</taxon>
        <taxon>fabids</taxon>
        <taxon>Fabales</taxon>
        <taxon>Fabaceae</taxon>
        <taxon>Papilionoideae</taxon>
        <taxon>50 kb inversion clade</taxon>
        <taxon>NPAAA clade</taxon>
        <taxon>Hologalegina</taxon>
        <taxon>IRL clade</taxon>
        <taxon>Fabeae</taxon>
        <taxon>Lathyrus</taxon>
    </lineage>
</organism>
<feature type="domain" description="MULE transposase" evidence="2">
    <location>
        <begin position="116"/>
        <end position="188"/>
    </location>
</feature>
<accession>A0A9D4XP21</accession>
<dbReference type="Proteomes" id="UP001058974">
    <property type="component" value="Chromosome 3"/>
</dbReference>
<evidence type="ECO:0000259" key="2">
    <source>
        <dbReference type="Pfam" id="PF10551"/>
    </source>
</evidence>
<dbReference type="InterPro" id="IPR018289">
    <property type="entry name" value="MULE_transposase_dom"/>
</dbReference>
<dbReference type="Pfam" id="PF10551">
    <property type="entry name" value="MULE"/>
    <property type="match status" value="1"/>
</dbReference>
<dbReference type="EMBL" id="JAMSHJ010000003">
    <property type="protein sequence ID" value="KAI5424721.1"/>
    <property type="molecule type" value="Genomic_DNA"/>
</dbReference>
<evidence type="ECO:0000313" key="3">
    <source>
        <dbReference type="EMBL" id="KAI5424721.1"/>
    </source>
</evidence>
<keyword evidence="1" id="KW-1133">Transmembrane helix</keyword>
<comment type="caution">
    <text evidence="3">The sequence shown here is derived from an EMBL/GenBank/DDBJ whole genome shotgun (WGS) entry which is preliminary data.</text>
</comment>
<dbReference type="AlphaFoldDB" id="A0A9D4XP21"/>
<dbReference type="PANTHER" id="PTHR31973:SF166">
    <property type="entry name" value="OS10G0104700 PROTEIN"/>
    <property type="match status" value="1"/>
</dbReference>
<protein>
    <recommendedName>
        <fullName evidence="2">MULE transposase domain-containing protein</fullName>
    </recommendedName>
</protein>
<dbReference type="Gramene" id="Psat03G0078100-T1">
    <property type="protein sequence ID" value="KAI5424721.1"/>
    <property type="gene ID" value="KIW84_030781"/>
</dbReference>
<name>A0A9D4XP21_PEA</name>
<proteinExistence type="predicted"/>
<keyword evidence="1" id="KW-0472">Membrane</keyword>
<evidence type="ECO:0000256" key="1">
    <source>
        <dbReference type="SAM" id="Phobius"/>
    </source>
</evidence>
<gene>
    <name evidence="3" type="ORF">KIW84_030781</name>
</gene>
<sequence length="209" mass="23815">MFNGNWKYLMVSPVSAGDFPMQNYGTVASHLCLDALSWKEHFSFYFASFLHMTRAYLQLRRQRMFVVFLLLVLFAGLKNPGSFATFTMKEDSSFHRLFVSFHASLTGFLQACRPLIFLDRTPLNSKYQGELLAAISIDGNDGVFPVAFAVVDAETEDNWHWFLQELKSALSTSEQITFVSDFQNGLKNHCLKYLKTATMAIVYVTLLTN</sequence>
<reference evidence="3 4" key="1">
    <citation type="journal article" date="2022" name="Nat. Genet.">
        <title>Improved pea reference genome and pan-genome highlight genomic features and evolutionary characteristics.</title>
        <authorList>
            <person name="Yang T."/>
            <person name="Liu R."/>
            <person name="Luo Y."/>
            <person name="Hu S."/>
            <person name="Wang D."/>
            <person name="Wang C."/>
            <person name="Pandey M.K."/>
            <person name="Ge S."/>
            <person name="Xu Q."/>
            <person name="Li N."/>
            <person name="Li G."/>
            <person name="Huang Y."/>
            <person name="Saxena R.K."/>
            <person name="Ji Y."/>
            <person name="Li M."/>
            <person name="Yan X."/>
            <person name="He Y."/>
            <person name="Liu Y."/>
            <person name="Wang X."/>
            <person name="Xiang C."/>
            <person name="Varshney R.K."/>
            <person name="Ding H."/>
            <person name="Gao S."/>
            <person name="Zong X."/>
        </authorList>
    </citation>
    <scope>NUCLEOTIDE SEQUENCE [LARGE SCALE GENOMIC DNA]</scope>
    <source>
        <strain evidence="3 4">cv. Zhongwan 6</strain>
    </source>
</reference>
<dbReference type="PANTHER" id="PTHR31973">
    <property type="entry name" value="POLYPROTEIN, PUTATIVE-RELATED"/>
    <property type="match status" value="1"/>
</dbReference>
<feature type="transmembrane region" description="Helical" evidence="1">
    <location>
        <begin position="64"/>
        <end position="86"/>
    </location>
</feature>